<sequence length="397" mass="45370">MKRIFTFLLICTMFLSLVASSYAVDNNQQENELIIENTEELIEVIELSLKDAINYALEHNKDLTIQDLNIKKAEVSYENNIRIVKNYNRNKDLIDSLPTPADELVQQKLLELGATERSLDLSLNIAKWNKQIKENEIKYNVEKAYYDLLLAEEQMEIAKESLELAQDQYEKGKTMYEVGTISSQQLLEMELAVSQAQSGYDAAEMGYEMQKMSFNNTLGLPLDQKVVLTDEIEYKEHEEINLEKSIKEALENNGSLKVAKENYELAQLTLEATKARYPEITYKYREQEILVEQAAKSLDMAKNGVEMGVRSAYLQLITAEKQIKTYEKTVEKAQRALELAEISFELGQSTSTEVSQARLQLMDAKNNLAKQIHAYNMALLDFHYSTGLGKTQISTGY</sequence>
<comment type="similarity">
    <text evidence="2">Belongs to the outer membrane factor (OMF) (TC 1.B.17) family.</text>
</comment>
<evidence type="ECO:0000256" key="8">
    <source>
        <dbReference type="SAM" id="Coils"/>
    </source>
</evidence>
<dbReference type="GO" id="GO:0009279">
    <property type="term" value="C:cell outer membrane"/>
    <property type="evidence" value="ECO:0007669"/>
    <property type="project" value="UniProtKB-SubCell"/>
</dbReference>
<dbReference type="EMBL" id="ARZA01000020">
    <property type="protein sequence ID" value="EOD01774.1"/>
    <property type="molecule type" value="Genomic_DNA"/>
</dbReference>
<dbReference type="STRING" id="1304284.L21TH_0129"/>
<dbReference type="PANTHER" id="PTHR30026">
    <property type="entry name" value="OUTER MEMBRANE PROTEIN TOLC"/>
    <property type="match status" value="1"/>
</dbReference>
<dbReference type="Pfam" id="PF02321">
    <property type="entry name" value="OEP"/>
    <property type="match status" value="1"/>
</dbReference>
<protein>
    <submittedName>
        <fullName evidence="10">Outer membrane efflux protein</fullName>
    </submittedName>
</protein>
<dbReference type="PATRIC" id="fig|1304284.3.peg.127"/>
<evidence type="ECO:0000256" key="7">
    <source>
        <dbReference type="ARBA" id="ARBA00023237"/>
    </source>
</evidence>
<feature type="coiled-coil region" evidence="8">
    <location>
        <begin position="316"/>
        <end position="343"/>
    </location>
</feature>
<dbReference type="InterPro" id="IPR051906">
    <property type="entry name" value="TolC-like"/>
</dbReference>
<evidence type="ECO:0000256" key="5">
    <source>
        <dbReference type="ARBA" id="ARBA00022692"/>
    </source>
</evidence>
<dbReference type="Gene3D" id="1.20.1600.10">
    <property type="entry name" value="Outer membrane efflux proteins (OEP)"/>
    <property type="match status" value="2"/>
</dbReference>
<dbReference type="GO" id="GO:1990281">
    <property type="term" value="C:efflux pump complex"/>
    <property type="evidence" value="ECO:0007669"/>
    <property type="project" value="TreeGrafter"/>
</dbReference>
<accession>R1CYW4</accession>
<keyword evidence="7" id="KW-0998">Cell outer membrane</keyword>
<keyword evidence="4" id="KW-1134">Transmembrane beta strand</keyword>
<evidence type="ECO:0000256" key="4">
    <source>
        <dbReference type="ARBA" id="ARBA00022452"/>
    </source>
</evidence>
<evidence type="ECO:0000256" key="1">
    <source>
        <dbReference type="ARBA" id="ARBA00004442"/>
    </source>
</evidence>
<keyword evidence="3" id="KW-0813">Transport</keyword>
<evidence type="ECO:0000256" key="6">
    <source>
        <dbReference type="ARBA" id="ARBA00023136"/>
    </source>
</evidence>
<dbReference type="GO" id="GO:0015562">
    <property type="term" value="F:efflux transmembrane transporter activity"/>
    <property type="evidence" value="ECO:0007669"/>
    <property type="project" value="InterPro"/>
</dbReference>
<dbReference type="eggNOG" id="COG1538">
    <property type="taxonomic scope" value="Bacteria"/>
</dbReference>
<evidence type="ECO:0000313" key="11">
    <source>
        <dbReference type="Proteomes" id="UP000013378"/>
    </source>
</evidence>
<dbReference type="SUPFAM" id="SSF56954">
    <property type="entry name" value="Outer membrane efflux proteins (OEP)"/>
    <property type="match status" value="1"/>
</dbReference>
<dbReference type="AlphaFoldDB" id="R1CYW4"/>
<keyword evidence="11" id="KW-1185">Reference proteome</keyword>
<comment type="subcellular location">
    <subcellularLocation>
        <location evidence="1">Cell outer membrane</location>
    </subcellularLocation>
</comment>
<evidence type="ECO:0000256" key="2">
    <source>
        <dbReference type="ARBA" id="ARBA00007613"/>
    </source>
</evidence>
<keyword evidence="5" id="KW-0812">Transmembrane</keyword>
<dbReference type="RefSeq" id="WP_006306219.1">
    <property type="nucleotide sequence ID" value="NZ_ARZA01000020.1"/>
</dbReference>
<evidence type="ECO:0000313" key="10">
    <source>
        <dbReference type="EMBL" id="EOD01774.1"/>
    </source>
</evidence>
<comment type="caution">
    <text evidence="10">The sequence shown here is derived from an EMBL/GenBank/DDBJ whole genome shotgun (WGS) entry which is preliminary data.</text>
</comment>
<keyword evidence="9" id="KW-0732">Signal</keyword>
<dbReference type="InterPro" id="IPR003423">
    <property type="entry name" value="OMP_efflux"/>
</dbReference>
<gene>
    <name evidence="10" type="ORF">L21TH_0129</name>
</gene>
<evidence type="ECO:0000256" key="9">
    <source>
        <dbReference type="SAM" id="SignalP"/>
    </source>
</evidence>
<proteinExistence type="inferred from homology"/>
<organism evidence="10 11">
    <name type="scientific">Caldisalinibacter kiritimatiensis</name>
    <dbReference type="NCBI Taxonomy" id="1304284"/>
    <lineage>
        <taxon>Bacteria</taxon>
        <taxon>Bacillati</taxon>
        <taxon>Bacillota</taxon>
        <taxon>Tissierellia</taxon>
        <taxon>Tissierellales</taxon>
        <taxon>Thermohalobacteraceae</taxon>
        <taxon>Caldisalinibacter</taxon>
    </lineage>
</organism>
<reference evidence="10 11" key="1">
    <citation type="journal article" date="2015" name="Geomicrobiol. J.">
        <title>Caldisalinibacter kiritimatiensis gen. nov., sp. nov., a moderately thermohalophilic thiosulfate-reducing bacterium from a hypersaline microbial mat.</title>
        <authorList>
            <person name="Ben Hania W."/>
            <person name="Joseph M."/>
            <person name="Fiebig A."/>
            <person name="Bunk B."/>
            <person name="Klenk H.-P."/>
            <person name="Fardeau M.-L."/>
            <person name="Spring S."/>
        </authorList>
    </citation>
    <scope>NUCLEOTIDE SEQUENCE [LARGE SCALE GENOMIC DNA]</scope>
    <source>
        <strain evidence="10 11">L21-TH-D2</strain>
    </source>
</reference>
<dbReference type="OrthoDB" id="1949384at2"/>
<dbReference type="Proteomes" id="UP000013378">
    <property type="component" value="Unassembled WGS sequence"/>
</dbReference>
<keyword evidence="6" id="KW-0472">Membrane</keyword>
<feature type="signal peptide" evidence="9">
    <location>
        <begin position="1"/>
        <end position="23"/>
    </location>
</feature>
<feature type="chain" id="PRO_5004346773" evidence="9">
    <location>
        <begin position="24"/>
        <end position="397"/>
    </location>
</feature>
<dbReference type="GO" id="GO:0015288">
    <property type="term" value="F:porin activity"/>
    <property type="evidence" value="ECO:0007669"/>
    <property type="project" value="TreeGrafter"/>
</dbReference>
<keyword evidence="8" id="KW-0175">Coiled coil</keyword>
<evidence type="ECO:0000256" key="3">
    <source>
        <dbReference type="ARBA" id="ARBA00022448"/>
    </source>
</evidence>
<dbReference type="PANTHER" id="PTHR30026:SF20">
    <property type="entry name" value="OUTER MEMBRANE PROTEIN TOLC"/>
    <property type="match status" value="1"/>
</dbReference>
<name>R1CYW4_9FIRM</name>